<feature type="domain" description="Pyridoxamine 5'-phosphate oxidase N-terminal" evidence="9">
    <location>
        <begin position="34"/>
        <end position="146"/>
    </location>
</feature>
<dbReference type="SUPFAM" id="SSF50475">
    <property type="entry name" value="FMN-binding split barrel"/>
    <property type="match status" value="1"/>
</dbReference>
<dbReference type="Pfam" id="PF01243">
    <property type="entry name" value="PNPOx_N"/>
    <property type="match status" value="1"/>
</dbReference>
<organism evidence="11 12">
    <name type="scientific">Stenotrophobium rhamnosiphilum</name>
    <dbReference type="NCBI Taxonomy" id="2029166"/>
    <lineage>
        <taxon>Bacteria</taxon>
        <taxon>Pseudomonadati</taxon>
        <taxon>Pseudomonadota</taxon>
        <taxon>Gammaproteobacteria</taxon>
        <taxon>Nevskiales</taxon>
        <taxon>Nevskiaceae</taxon>
        <taxon>Stenotrophobium</taxon>
    </lineage>
</organism>
<feature type="binding site" evidence="7 8">
    <location>
        <position position="77"/>
    </location>
    <ligand>
        <name>FMN</name>
        <dbReference type="ChEBI" id="CHEBI:58210"/>
    </ligand>
</feature>
<dbReference type="EMBL" id="QANS01000006">
    <property type="protein sequence ID" value="PTU30384.1"/>
    <property type="molecule type" value="Genomic_DNA"/>
</dbReference>
<dbReference type="NCBIfam" id="TIGR00558">
    <property type="entry name" value="pdxH"/>
    <property type="match status" value="1"/>
</dbReference>
<keyword evidence="5 7" id="KW-0560">Oxidoreductase</keyword>
<dbReference type="FunFam" id="2.30.110.10:FF:000020">
    <property type="entry name" value="PNPO isoform 11"/>
    <property type="match status" value="1"/>
</dbReference>
<dbReference type="Proteomes" id="UP000244248">
    <property type="component" value="Unassembled WGS sequence"/>
</dbReference>
<dbReference type="InterPro" id="IPR012349">
    <property type="entry name" value="Split_barrel_FMN-bd"/>
</dbReference>
<comment type="function">
    <text evidence="7">Catalyzes the oxidation of either pyridoxine 5'-phosphate (PNP) or pyridoxamine 5'-phosphate (PMP) into pyridoxal 5'-phosphate (PLP).</text>
</comment>
<dbReference type="PIRSF" id="PIRSF000190">
    <property type="entry name" value="Pyd_amn-ph_oxd"/>
    <property type="match status" value="1"/>
</dbReference>
<evidence type="ECO:0000256" key="1">
    <source>
        <dbReference type="ARBA" id="ARBA00007301"/>
    </source>
</evidence>
<dbReference type="Gene3D" id="2.30.110.10">
    <property type="entry name" value="Electron Transport, Fmn-binding Protein, Chain A"/>
    <property type="match status" value="1"/>
</dbReference>
<feature type="binding site" evidence="7">
    <location>
        <position position="125"/>
    </location>
    <ligand>
        <name>substrate</name>
    </ligand>
</feature>
<feature type="binding site" evidence="7 8">
    <location>
        <position position="99"/>
    </location>
    <ligand>
        <name>FMN</name>
        <dbReference type="ChEBI" id="CHEBI:58210"/>
    </ligand>
</feature>
<sequence length="206" mass="23574">MAQFTKNPPLNESDLPPAPRTLLEHWLADAVALPMQEPTAMTLATVGADGAPSARIVLFKGFHEDGLTFYTNYESHKGIDLAANAKVALVFWWDKLERQVRIEGHAQKLPEAVSRNYFYQRIRDSQLGAITSQQSRVVATREELDARLDANEQRYREAEVPFPPFWGGYNVTPTLVEFWQGRHGRLHDRLQYRSKNGSWIVERLEP</sequence>
<comment type="caution">
    <text evidence="7">Lacks conserved residue(s) required for the propagation of feature annotation.</text>
</comment>
<protein>
    <recommendedName>
        <fullName evidence="7">Pyridoxine/pyridoxamine 5'-phosphate oxidase</fullName>
        <ecNumber evidence="7">1.4.3.5</ecNumber>
    </recommendedName>
    <alternativeName>
        <fullName evidence="7">PNP/PMP oxidase</fullName>
        <shortName evidence="7">PNPOx</shortName>
    </alternativeName>
    <alternativeName>
        <fullName evidence="7">Pyridoxal 5'-phosphate synthase</fullName>
    </alternativeName>
</protein>
<comment type="pathway">
    <text evidence="7">Cofactor metabolism; pyridoxal 5'-phosphate salvage; pyridoxal 5'-phosphate from pyridoxine 5'-phosphate: step 1/1.</text>
</comment>
<dbReference type="GO" id="GO:0008615">
    <property type="term" value="P:pyridoxine biosynthetic process"/>
    <property type="evidence" value="ECO:0007669"/>
    <property type="project" value="UniProtKB-UniRule"/>
</dbReference>
<dbReference type="PANTHER" id="PTHR10851:SF0">
    <property type="entry name" value="PYRIDOXINE-5'-PHOSPHATE OXIDASE"/>
    <property type="match status" value="1"/>
</dbReference>
<comment type="catalytic activity">
    <reaction evidence="7">
        <text>pyridoxamine 5'-phosphate + O2 + H2O = pyridoxal 5'-phosphate + H2O2 + NH4(+)</text>
        <dbReference type="Rhea" id="RHEA:15817"/>
        <dbReference type="ChEBI" id="CHEBI:15377"/>
        <dbReference type="ChEBI" id="CHEBI:15379"/>
        <dbReference type="ChEBI" id="CHEBI:16240"/>
        <dbReference type="ChEBI" id="CHEBI:28938"/>
        <dbReference type="ChEBI" id="CHEBI:58451"/>
        <dbReference type="ChEBI" id="CHEBI:597326"/>
        <dbReference type="EC" id="1.4.3.5"/>
    </reaction>
</comment>
<feature type="binding site" evidence="7 8">
    <location>
        <begin position="70"/>
        <end position="71"/>
    </location>
    <ligand>
        <name>FMN</name>
        <dbReference type="ChEBI" id="CHEBI:58210"/>
    </ligand>
</feature>
<dbReference type="UniPathway" id="UPA01068">
    <property type="reaction ID" value="UER00304"/>
</dbReference>
<proteinExistence type="inferred from homology"/>
<dbReference type="InterPro" id="IPR019576">
    <property type="entry name" value="Pyridoxamine_oxidase_dimer_C"/>
</dbReference>
<dbReference type="PANTHER" id="PTHR10851">
    <property type="entry name" value="PYRIDOXINE-5-PHOSPHATE OXIDASE"/>
    <property type="match status" value="1"/>
</dbReference>
<dbReference type="EC" id="1.4.3.5" evidence="7"/>
<dbReference type="GO" id="GO:0010181">
    <property type="term" value="F:FMN binding"/>
    <property type="evidence" value="ECO:0007669"/>
    <property type="project" value="UniProtKB-UniRule"/>
</dbReference>
<evidence type="ECO:0000256" key="8">
    <source>
        <dbReference type="PIRSR" id="PIRSR000190-2"/>
    </source>
</evidence>
<evidence type="ECO:0000256" key="7">
    <source>
        <dbReference type="HAMAP-Rule" id="MF_01629"/>
    </source>
</evidence>
<evidence type="ECO:0000259" key="9">
    <source>
        <dbReference type="Pfam" id="PF01243"/>
    </source>
</evidence>
<comment type="caution">
    <text evidence="11">The sequence shown here is derived from an EMBL/GenBank/DDBJ whole genome shotgun (WGS) entry which is preliminary data.</text>
</comment>
<keyword evidence="6 7" id="KW-0664">Pyridoxine biosynthesis</keyword>
<feature type="binding site" evidence="7">
    <location>
        <position position="60"/>
    </location>
    <ligand>
        <name>substrate</name>
    </ligand>
</feature>
<feature type="binding site" evidence="7 8">
    <location>
        <begin position="134"/>
        <end position="135"/>
    </location>
    <ligand>
        <name>FMN</name>
        <dbReference type="ChEBI" id="CHEBI:58210"/>
    </ligand>
</feature>
<feature type="binding site" evidence="7 8">
    <location>
        <position position="179"/>
    </location>
    <ligand>
        <name>FMN</name>
        <dbReference type="ChEBI" id="CHEBI:58210"/>
    </ligand>
</feature>
<keyword evidence="4 7" id="KW-0288">FMN</keyword>
<dbReference type="Pfam" id="PF10590">
    <property type="entry name" value="PNP_phzG_C"/>
    <property type="match status" value="1"/>
</dbReference>
<dbReference type="OrthoDB" id="9780392at2"/>
<dbReference type="PROSITE" id="PS01064">
    <property type="entry name" value="PYRIDOX_OXIDASE"/>
    <property type="match status" value="1"/>
</dbReference>
<gene>
    <name evidence="7 11" type="primary">pdxH</name>
    <name evidence="11" type="ORF">CJD38_15705</name>
</gene>
<evidence type="ECO:0000313" key="12">
    <source>
        <dbReference type="Proteomes" id="UP000244248"/>
    </source>
</evidence>
<keyword evidence="12" id="KW-1185">Reference proteome</keyword>
<comment type="similarity">
    <text evidence="1 7">Belongs to the pyridoxamine 5'-phosphate oxidase family.</text>
</comment>
<evidence type="ECO:0000256" key="3">
    <source>
        <dbReference type="ARBA" id="ARBA00022630"/>
    </source>
</evidence>
<reference evidence="11 12" key="1">
    <citation type="submission" date="2018-04" db="EMBL/GenBank/DDBJ databases">
        <title>Novel species isolated from glacier.</title>
        <authorList>
            <person name="Liu Q."/>
            <person name="Xin Y.-H."/>
        </authorList>
    </citation>
    <scope>NUCLEOTIDE SEQUENCE [LARGE SCALE GENOMIC DNA]</scope>
    <source>
        <strain evidence="11 12">GT1R17</strain>
    </source>
</reference>
<feature type="binding site" evidence="7">
    <location>
        <begin position="185"/>
        <end position="187"/>
    </location>
    <ligand>
        <name>substrate</name>
    </ligand>
</feature>
<comment type="cofactor">
    <cofactor evidence="7 8">
        <name>FMN</name>
        <dbReference type="ChEBI" id="CHEBI:58210"/>
    </cofactor>
    <text evidence="7 8">Binds 1 FMN per subunit.</text>
</comment>
<feature type="binding site" evidence="7 8">
    <location>
        <begin position="55"/>
        <end position="60"/>
    </location>
    <ligand>
        <name>FMN</name>
        <dbReference type="ChEBI" id="CHEBI:58210"/>
    </ligand>
</feature>
<comment type="catalytic activity">
    <reaction evidence="7">
        <text>pyridoxine 5'-phosphate + O2 = pyridoxal 5'-phosphate + H2O2</text>
        <dbReference type="Rhea" id="RHEA:15149"/>
        <dbReference type="ChEBI" id="CHEBI:15379"/>
        <dbReference type="ChEBI" id="CHEBI:16240"/>
        <dbReference type="ChEBI" id="CHEBI:58589"/>
        <dbReference type="ChEBI" id="CHEBI:597326"/>
        <dbReference type="EC" id="1.4.3.5"/>
    </reaction>
</comment>
<evidence type="ECO:0000256" key="6">
    <source>
        <dbReference type="ARBA" id="ARBA00023096"/>
    </source>
</evidence>
<feature type="binding site" evidence="7">
    <location>
        <position position="117"/>
    </location>
    <ligand>
        <name>substrate</name>
    </ligand>
</feature>
<keyword evidence="3 7" id="KW-0285">Flavoprotein</keyword>
<evidence type="ECO:0000313" key="11">
    <source>
        <dbReference type="EMBL" id="PTU30384.1"/>
    </source>
</evidence>
<dbReference type="InterPro" id="IPR000659">
    <property type="entry name" value="Pyridox_Oxase"/>
</dbReference>
<dbReference type="RefSeq" id="WP_107941329.1">
    <property type="nucleotide sequence ID" value="NZ_QANS01000006.1"/>
</dbReference>
<dbReference type="AlphaFoldDB" id="A0A2T5MCS8"/>
<dbReference type="InterPro" id="IPR011576">
    <property type="entry name" value="Pyridox_Oxase_N"/>
</dbReference>
<dbReference type="InterPro" id="IPR019740">
    <property type="entry name" value="Pyridox_Oxase_CS"/>
</dbReference>
<feature type="binding site" evidence="7">
    <location>
        <position position="121"/>
    </location>
    <ligand>
        <name>substrate</name>
    </ligand>
</feature>
<name>A0A2T5MCS8_9GAMM</name>
<dbReference type="GO" id="GO:0004733">
    <property type="term" value="F:pyridoxamine phosphate oxidase activity"/>
    <property type="evidence" value="ECO:0007669"/>
    <property type="project" value="UniProtKB-UniRule"/>
</dbReference>
<evidence type="ECO:0000256" key="4">
    <source>
        <dbReference type="ARBA" id="ARBA00022643"/>
    </source>
</evidence>
<comment type="pathway">
    <text evidence="7">Cofactor metabolism; pyridoxal 5'-phosphate salvage; pyridoxal 5'-phosphate from pyridoxamine 5'-phosphate: step 1/1.</text>
</comment>
<evidence type="ECO:0000256" key="2">
    <source>
        <dbReference type="ARBA" id="ARBA00011738"/>
    </source>
</evidence>
<feature type="binding site" evidence="7 8">
    <location>
        <position position="189"/>
    </location>
    <ligand>
        <name>FMN</name>
        <dbReference type="ChEBI" id="CHEBI:58210"/>
    </ligand>
</feature>
<dbReference type="NCBIfam" id="NF004231">
    <property type="entry name" value="PRK05679.1"/>
    <property type="match status" value="1"/>
</dbReference>
<feature type="domain" description="Pyridoxine 5'-phosphate oxidase dimerisation C-terminal" evidence="10">
    <location>
        <begin position="166"/>
        <end position="206"/>
    </location>
</feature>
<evidence type="ECO:0000259" key="10">
    <source>
        <dbReference type="Pfam" id="PF10590"/>
    </source>
</evidence>
<evidence type="ECO:0000256" key="5">
    <source>
        <dbReference type="ARBA" id="ARBA00023002"/>
    </source>
</evidence>
<comment type="subunit">
    <text evidence="2 7">Homodimer.</text>
</comment>
<dbReference type="HAMAP" id="MF_01629">
    <property type="entry name" value="PdxH"/>
    <property type="match status" value="1"/>
</dbReference>
<accession>A0A2T5MCS8</accession>